<evidence type="ECO:0000313" key="13">
    <source>
        <dbReference type="Proteomes" id="UP000229344"/>
    </source>
</evidence>
<comment type="function">
    <text evidence="7">With S5 and S12 plays an important role in translational accuracy.</text>
</comment>
<dbReference type="PROSITE" id="PS00632">
    <property type="entry name" value="RIBOSOMAL_S4"/>
    <property type="match status" value="1"/>
</dbReference>
<keyword evidence="3 7" id="KW-0694">RNA-binding</keyword>
<comment type="subunit">
    <text evidence="7">Part of the 30S ribosomal subunit. Contacts protein S5. The interaction surface between S4 and S5 is involved in control of translational fidelity.</text>
</comment>
<reference evidence="13" key="1">
    <citation type="submission" date="2017-09" db="EMBL/GenBank/DDBJ databases">
        <title>Depth-based differentiation of microbial function through sediment-hosted aquifers and enrichment of novel symbionts in the deep terrestrial subsurface.</title>
        <authorList>
            <person name="Probst A.J."/>
            <person name="Ladd B."/>
            <person name="Jarett J.K."/>
            <person name="Geller-Mcgrath D.E."/>
            <person name="Sieber C.M.K."/>
            <person name="Emerson J.B."/>
            <person name="Anantharaman K."/>
            <person name="Thomas B.C."/>
            <person name="Malmstrom R."/>
            <person name="Stieglmeier M."/>
            <person name="Klingl A."/>
            <person name="Woyke T."/>
            <person name="Ryan C.M."/>
            <person name="Banfield J.F."/>
        </authorList>
    </citation>
    <scope>NUCLEOTIDE SEQUENCE [LARGE SCALE GENOMIC DNA]</scope>
</reference>
<dbReference type="HAMAP" id="MF_01306_B">
    <property type="entry name" value="Ribosomal_uS4_B"/>
    <property type="match status" value="1"/>
</dbReference>
<sequence length="202" mass="23129">MKIGPKFKIAKRLGAPVFEKTQTQKFALSEARAGKRRTKRPRQVSDYSKQLTEKQKMRYTYGITEKQLRRYVDEAVSKSNQPINLLMERLESRLDNVVYRLGLAKTRQASRQMVAHGHIFVNGRRLGIPSHRTRVGDVITVREGSKGSGLFQTIVEDHSAAGVPSWLTFDLKKLSGEKKSEPTYVPSETLFDPELILEYYSR</sequence>
<evidence type="ECO:0000256" key="7">
    <source>
        <dbReference type="HAMAP-Rule" id="MF_01306"/>
    </source>
</evidence>
<keyword evidence="5 7" id="KW-0687">Ribonucleoprotein</keyword>
<dbReference type="Proteomes" id="UP000229344">
    <property type="component" value="Unassembled WGS sequence"/>
</dbReference>
<dbReference type="InterPro" id="IPR002942">
    <property type="entry name" value="S4_RNA-bd"/>
</dbReference>
<evidence type="ECO:0000256" key="4">
    <source>
        <dbReference type="ARBA" id="ARBA00022980"/>
    </source>
</evidence>
<name>A0A2H0UED5_9BACT</name>
<dbReference type="InterPro" id="IPR036986">
    <property type="entry name" value="S4_RNA-bd_sf"/>
</dbReference>
<protein>
    <recommendedName>
        <fullName evidence="6 7">Small ribosomal subunit protein uS4</fullName>
    </recommendedName>
</protein>
<dbReference type="Gene3D" id="1.10.1050.10">
    <property type="entry name" value="Ribosomal Protein S4 Delta 41, Chain A, domain 1"/>
    <property type="match status" value="1"/>
</dbReference>
<evidence type="ECO:0000256" key="5">
    <source>
        <dbReference type="ARBA" id="ARBA00023274"/>
    </source>
</evidence>
<dbReference type="SMART" id="SM01390">
    <property type="entry name" value="Ribosomal_S4"/>
    <property type="match status" value="1"/>
</dbReference>
<gene>
    <name evidence="7" type="primary">rpsD</name>
    <name evidence="12" type="ORF">COU16_01105</name>
</gene>
<evidence type="ECO:0000256" key="8">
    <source>
        <dbReference type="RuleBase" id="RU003699"/>
    </source>
</evidence>
<evidence type="ECO:0000259" key="11">
    <source>
        <dbReference type="SMART" id="SM01390"/>
    </source>
</evidence>
<evidence type="ECO:0000256" key="1">
    <source>
        <dbReference type="ARBA" id="ARBA00007465"/>
    </source>
</evidence>
<proteinExistence type="inferred from homology"/>
<dbReference type="Gene3D" id="3.10.290.10">
    <property type="entry name" value="RNA-binding S4 domain"/>
    <property type="match status" value="1"/>
</dbReference>
<evidence type="ECO:0000256" key="6">
    <source>
        <dbReference type="ARBA" id="ARBA00035254"/>
    </source>
</evidence>
<organism evidence="12 13">
    <name type="scientific">Candidatus Kaiserbacteria bacterium CG10_big_fil_rev_8_21_14_0_10_47_16</name>
    <dbReference type="NCBI Taxonomy" id="1974608"/>
    <lineage>
        <taxon>Bacteria</taxon>
        <taxon>Candidatus Kaiseribacteriota</taxon>
    </lineage>
</organism>
<keyword evidence="2 7" id="KW-0699">rRNA-binding</keyword>
<evidence type="ECO:0000256" key="3">
    <source>
        <dbReference type="ARBA" id="ARBA00022884"/>
    </source>
</evidence>
<dbReference type="InterPro" id="IPR001912">
    <property type="entry name" value="Ribosomal_uS4_N"/>
</dbReference>
<comment type="caution">
    <text evidence="12">The sequence shown here is derived from an EMBL/GenBank/DDBJ whole genome shotgun (WGS) entry which is preliminary data.</text>
</comment>
<evidence type="ECO:0000256" key="9">
    <source>
        <dbReference type="SAM" id="MobiDB-lite"/>
    </source>
</evidence>
<feature type="region of interest" description="Disordered" evidence="9">
    <location>
        <begin position="30"/>
        <end position="49"/>
    </location>
</feature>
<dbReference type="PROSITE" id="PS50889">
    <property type="entry name" value="S4"/>
    <property type="match status" value="1"/>
</dbReference>
<evidence type="ECO:0000256" key="2">
    <source>
        <dbReference type="ARBA" id="ARBA00022730"/>
    </source>
</evidence>
<evidence type="ECO:0000259" key="10">
    <source>
        <dbReference type="SMART" id="SM00363"/>
    </source>
</evidence>
<dbReference type="NCBIfam" id="NF003717">
    <property type="entry name" value="PRK05327.1"/>
    <property type="match status" value="1"/>
</dbReference>
<keyword evidence="4 7" id="KW-0689">Ribosomal protein</keyword>
<dbReference type="AlphaFoldDB" id="A0A2H0UED5"/>
<comment type="function">
    <text evidence="7">One of the primary rRNA binding proteins, it binds directly to 16S rRNA where it nucleates assembly of the body of the 30S subunit.</text>
</comment>
<dbReference type="Pfam" id="PF00163">
    <property type="entry name" value="Ribosomal_S4"/>
    <property type="match status" value="1"/>
</dbReference>
<dbReference type="InterPro" id="IPR005709">
    <property type="entry name" value="Ribosomal_uS4_bac-type"/>
</dbReference>
<dbReference type="NCBIfam" id="TIGR01017">
    <property type="entry name" value="rpsD_bact"/>
    <property type="match status" value="1"/>
</dbReference>
<evidence type="ECO:0000313" key="12">
    <source>
        <dbReference type="EMBL" id="PIR84769.1"/>
    </source>
</evidence>
<dbReference type="InterPro" id="IPR018079">
    <property type="entry name" value="Ribosomal_uS4_CS"/>
</dbReference>
<dbReference type="SMART" id="SM00363">
    <property type="entry name" value="S4"/>
    <property type="match status" value="1"/>
</dbReference>
<accession>A0A2H0UED5</accession>
<dbReference type="CDD" id="cd00165">
    <property type="entry name" value="S4"/>
    <property type="match status" value="1"/>
</dbReference>
<feature type="domain" description="RNA-binding S4" evidence="10">
    <location>
        <begin position="92"/>
        <end position="155"/>
    </location>
</feature>
<dbReference type="GO" id="GO:0003735">
    <property type="term" value="F:structural constituent of ribosome"/>
    <property type="evidence" value="ECO:0007669"/>
    <property type="project" value="InterPro"/>
</dbReference>
<dbReference type="InterPro" id="IPR022801">
    <property type="entry name" value="Ribosomal_uS4"/>
</dbReference>
<dbReference type="GO" id="GO:0015935">
    <property type="term" value="C:small ribosomal subunit"/>
    <property type="evidence" value="ECO:0007669"/>
    <property type="project" value="InterPro"/>
</dbReference>
<dbReference type="GO" id="GO:0042274">
    <property type="term" value="P:ribosomal small subunit biogenesis"/>
    <property type="evidence" value="ECO:0007669"/>
    <property type="project" value="TreeGrafter"/>
</dbReference>
<dbReference type="EMBL" id="PFBI01000004">
    <property type="protein sequence ID" value="PIR84769.1"/>
    <property type="molecule type" value="Genomic_DNA"/>
</dbReference>
<dbReference type="GO" id="GO:0006412">
    <property type="term" value="P:translation"/>
    <property type="evidence" value="ECO:0007669"/>
    <property type="project" value="UniProtKB-UniRule"/>
</dbReference>
<dbReference type="PANTHER" id="PTHR11831:SF4">
    <property type="entry name" value="SMALL RIBOSOMAL SUBUNIT PROTEIN US4M"/>
    <property type="match status" value="1"/>
</dbReference>
<dbReference type="GO" id="GO:0019843">
    <property type="term" value="F:rRNA binding"/>
    <property type="evidence" value="ECO:0007669"/>
    <property type="project" value="UniProtKB-UniRule"/>
</dbReference>
<dbReference type="SUPFAM" id="SSF55174">
    <property type="entry name" value="Alpha-L RNA-binding motif"/>
    <property type="match status" value="1"/>
</dbReference>
<dbReference type="PANTHER" id="PTHR11831">
    <property type="entry name" value="30S 40S RIBOSOMAL PROTEIN"/>
    <property type="match status" value="1"/>
</dbReference>
<comment type="similarity">
    <text evidence="1 7 8">Belongs to the universal ribosomal protein uS4 family.</text>
</comment>
<feature type="domain" description="Small ribosomal subunit protein uS4 N-terminal" evidence="11">
    <location>
        <begin position="1"/>
        <end position="91"/>
    </location>
</feature>
<dbReference type="Pfam" id="PF01479">
    <property type="entry name" value="S4"/>
    <property type="match status" value="1"/>
</dbReference>
<dbReference type="FunFam" id="3.10.290.10:FF:000001">
    <property type="entry name" value="30S ribosomal protein S4"/>
    <property type="match status" value="1"/>
</dbReference>